<feature type="domain" description="DNA mismatch repair proteins mutS family" evidence="11">
    <location>
        <begin position="704"/>
        <end position="720"/>
    </location>
</feature>
<dbReference type="Gene3D" id="3.40.1170.10">
    <property type="entry name" value="DNA repair protein MutS, domain I"/>
    <property type="match status" value="1"/>
</dbReference>
<protein>
    <recommendedName>
        <fullName evidence="2 9">DNA mismatch repair protein MutS</fullName>
    </recommendedName>
</protein>
<dbReference type="Pfam" id="PF00488">
    <property type="entry name" value="MutS_V"/>
    <property type="match status" value="1"/>
</dbReference>
<dbReference type="Gene3D" id="1.10.1420.10">
    <property type="match status" value="2"/>
</dbReference>
<dbReference type="InterPro" id="IPR007860">
    <property type="entry name" value="DNA_mmatch_repair_MutS_con_dom"/>
</dbReference>
<dbReference type="SUPFAM" id="SSF53150">
    <property type="entry name" value="DNA repair protein MutS, domain II"/>
    <property type="match status" value="1"/>
</dbReference>
<keyword evidence="13" id="KW-1185">Reference proteome</keyword>
<dbReference type="InterPro" id="IPR045076">
    <property type="entry name" value="MutS"/>
</dbReference>
<evidence type="ECO:0000256" key="4">
    <source>
        <dbReference type="ARBA" id="ARBA00022763"/>
    </source>
</evidence>
<dbReference type="EMBL" id="CP053084">
    <property type="protein sequence ID" value="QJR29301.1"/>
    <property type="molecule type" value="Genomic_DNA"/>
</dbReference>
<evidence type="ECO:0000256" key="3">
    <source>
        <dbReference type="ARBA" id="ARBA00022741"/>
    </source>
</evidence>
<dbReference type="Gene3D" id="3.40.50.300">
    <property type="entry name" value="P-loop containing nucleotide triphosphate hydrolases"/>
    <property type="match status" value="1"/>
</dbReference>
<comment type="function">
    <text evidence="8 9">This protein is involved in the repair of mismatches in DNA. It is possible that it carries out the mismatch recognition step. This protein has a weak ATPase activity.</text>
</comment>
<dbReference type="Proteomes" id="UP000501130">
    <property type="component" value="Chromosome"/>
</dbReference>
<dbReference type="InterPro" id="IPR027417">
    <property type="entry name" value="P-loop_NTPase"/>
</dbReference>
<dbReference type="Pfam" id="PF05188">
    <property type="entry name" value="MutS_II"/>
    <property type="match status" value="1"/>
</dbReference>
<keyword evidence="3 9" id="KW-0547">Nucleotide-binding</keyword>
<dbReference type="CDD" id="cd03284">
    <property type="entry name" value="ABC_MutS1"/>
    <property type="match status" value="1"/>
</dbReference>
<keyword evidence="6 9" id="KW-0238">DNA-binding</keyword>
<name>A0ABX6N5G8_9BURK</name>
<evidence type="ECO:0000313" key="13">
    <source>
        <dbReference type="Proteomes" id="UP000501130"/>
    </source>
</evidence>
<evidence type="ECO:0000313" key="12">
    <source>
        <dbReference type="EMBL" id="QJR29301.1"/>
    </source>
</evidence>
<evidence type="ECO:0000256" key="5">
    <source>
        <dbReference type="ARBA" id="ARBA00022840"/>
    </source>
</evidence>
<dbReference type="SUPFAM" id="SSF48334">
    <property type="entry name" value="DNA repair protein MutS, domain III"/>
    <property type="match status" value="1"/>
</dbReference>
<dbReference type="InterPro" id="IPR036187">
    <property type="entry name" value="DNA_mismatch_repair_MutS_sf"/>
</dbReference>
<dbReference type="InterPro" id="IPR017261">
    <property type="entry name" value="DNA_mismatch_repair_MutS/MSH"/>
</dbReference>
<dbReference type="InterPro" id="IPR007861">
    <property type="entry name" value="DNA_mismatch_repair_MutS_clamp"/>
</dbReference>
<dbReference type="InterPro" id="IPR000432">
    <property type="entry name" value="DNA_mismatch_repair_MutS_C"/>
</dbReference>
<evidence type="ECO:0000256" key="7">
    <source>
        <dbReference type="ARBA" id="ARBA00023204"/>
    </source>
</evidence>
<dbReference type="PROSITE" id="PS00486">
    <property type="entry name" value="DNA_MISMATCH_REPAIR_2"/>
    <property type="match status" value="1"/>
</dbReference>
<dbReference type="Gene3D" id="6.10.140.430">
    <property type="match status" value="1"/>
</dbReference>
<evidence type="ECO:0000256" key="1">
    <source>
        <dbReference type="ARBA" id="ARBA00006271"/>
    </source>
</evidence>
<dbReference type="HAMAP" id="MF_00096">
    <property type="entry name" value="MutS"/>
    <property type="match status" value="1"/>
</dbReference>
<dbReference type="InterPro" id="IPR005748">
    <property type="entry name" value="DNA_mismatch_repair_MutS"/>
</dbReference>
<dbReference type="SUPFAM" id="SSF55271">
    <property type="entry name" value="DNA repair protein MutS, domain I"/>
    <property type="match status" value="1"/>
</dbReference>
<reference evidence="12 13" key="1">
    <citation type="submission" date="2020-05" db="EMBL/GenBank/DDBJ databases">
        <title>Compete genome of Limnobacter sp. SAORIC-580.</title>
        <authorList>
            <person name="Song J."/>
            <person name="Cho J.-C."/>
        </authorList>
    </citation>
    <scope>NUCLEOTIDE SEQUENCE [LARGE SCALE GENOMIC DNA]</scope>
    <source>
        <strain evidence="12 13">SAORIC-580</strain>
    </source>
</reference>
<dbReference type="PIRSF" id="PIRSF037677">
    <property type="entry name" value="DNA_mis_repair_Msh6"/>
    <property type="match status" value="1"/>
</dbReference>
<dbReference type="PANTHER" id="PTHR11361:SF34">
    <property type="entry name" value="DNA MISMATCH REPAIR PROTEIN MSH1, MITOCHONDRIAL"/>
    <property type="match status" value="1"/>
</dbReference>
<dbReference type="InterPro" id="IPR036678">
    <property type="entry name" value="MutS_con_dom_sf"/>
</dbReference>
<sequence length="875" mass="96676">MSKQASTNNQAASQAFESHTPMMQQYLTLKSEYPDKLLFYRMGDFYELFFDDAQLAAQLLRITLTHRGQSAGQPIPMAGVPFHAADQYLAKLVALGHSVAICEQVGTPGLTKGPMERKVARVVTPGTLTESTLLPDQENKTLLSLFSEDGKYWGVACLALSAGSIRLLECDSGALAAHLSRFNAAEVLVNNRTWAQHSQITGCIERPAWHFDAGFAQTHLQSVLQAANLASLELHNAKLAVPAMGAALQYAKETHLSIENFKHVSDIQVEHEQDFLVLDEAARRNLELTETLRGEPAPTLFSRINRTGSGMGARRLRQWLLEPLRNLATIEARQNKIQHLLATLGQAPEPVCFNLVKTLRAMADIERISSRVAMQTAKPRDLLALRESLQALPQVEQLIAHFGDSAFETAQQAFQAPPELLAELMQALAENPPVLIRDGGVIADGYHTELDELRNIQTGSGQFLIELEKQEREATGIANLKVEFNRVHGFYIEVSSAQADKVPAHYIRRQTMKNAERYITEELKAFEEKALSAKDKALNLEKVIYENLMVWLGQFTPFLQRCARELSELDALAALAIVAFEANWVRPQMVPHALLNIQQGRHPVLEVQVEQFTPNDCTLHPGKHMALITGPNMGGKSTYMRQTALIALLAHMGSFVPAASAQIGVLDRIFTRIGASDDLAGGRSTFMVEMTEAATIVRQATPHSLVIMDEIGRGTSTFDGLSLAWEIAKRLANTNKCLTLFATHYFEITALGHELDSVFNVHLSATEHQGKLVFLHRIEAGPASQSYGLQVAKLAGLPALVVKNAQKRLDQLEAEKRAMNAQVDLFDLPSQDAVEQPASAQHVNLILEKLNEIDPDELSPREALQLIFQLKGLQT</sequence>
<comment type="similarity">
    <text evidence="1 9 10">Belongs to the DNA mismatch repair MutS family.</text>
</comment>
<dbReference type="Pfam" id="PF05192">
    <property type="entry name" value="MutS_III"/>
    <property type="match status" value="1"/>
</dbReference>
<dbReference type="SUPFAM" id="SSF52540">
    <property type="entry name" value="P-loop containing nucleoside triphosphate hydrolases"/>
    <property type="match status" value="1"/>
</dbReference>
<proteinExistence type="inferred from homology"/>
<dbReference type="Gene3D" id="3.30.420.110">
    <property type="entry name" value="MutS, connector domain"/>
    <property type="match status" value="1"/>
</dbReference>
<keyword evidence="5 9" id="KW-0067">ATP-binding</keyword>
<feature type="binding site" evidence="9">
    <location>
        <begin position="630"/>
        <end position="637"/>
    </location>
    <ligand>
        <name>ATP</name>
        <dbReference type="ChEBI" id="CHEBI:30616"/>
    </ligand>
</feature>
<evidence type="ECO:0000256" key="9">
    <source>
        <dbReference type="HAMAP-Rule" id="MF_00096"/>
    </source>
</evidence>
<dbReference type="InterPro" id="IPR016151">
    <property type="entry name" value="DNA_mismatch_repair_MutS_N"/>
</dbReference>
<dbReference type="Pfam" id="PF01624">
    <property type="entry name" value="MutS_I"/>
    <property type="match status" value="1"/>
</dbReference>
<evidence type="ECO:0000256" key="2">
    <source>
        <dbReference type="ARBA" id="ARBA00021982"/>
    </source>
</evidence>
<evidence type="ECO:0000259" key="11">
    <source>
        <dbReference type="PROSITE" id="PS00486"/>
    </source>
</evidence>
<dbReference type="InterPro" id="IPR007696">
    <property type="entry name" value="DNA_mismatch_repair_MutS_core"/>
</dbReference>
<keyword evidence="7 9" id="KW-0234">DNA repair</keyword>
<gene>
    <name evidence="9 12" type="primary">mutS</name>
    <name evidence="12" type="ORF">HKT17_06040</name>
</gene>
<dbReference type="InterPro" id="IPR007695">
    <property type="entry name" value="DNA_mismatch_repair_MutS-lik_N"/>
</dbReference>
<dbReference type="NCBIfam" id="TIGR01070">
    <property type="entry name" value="mutS1"/>
    <property type="match status" value="1"/>
</dbReference>
<dbReference type="PANTHER" id="PTHR11361">
    <property type="entry name" value="DNA MISMATCH REPAIR PROTEIN MUTS FAMILY MEMBER"/>
    <property type="match status" value="1"/>
</dbReference>
<dbReference type="NCBIfam" id="NF003810">
    <property type="entry name" value="PRK05399.1"/>
    <property type="match status" value="1"/>
</dbReference>
<accession>A0ABX6N5G8</accession>
<organism evidence="12 13">
    <name type="scientific">Limnobacter profundi</name>
    <dbReference type="NCBI Taxonomy" id="2732163"/>
    <lineage>
        <taxon>Bacteria</taxon>
        <taxon>Pseudomonadati</taxon>
        <taxon>Pseudomonadota</taxon>
        <taxon>Betaproteobacteria</taxon>
        <taxon>Burkholderiales</taxon>
        <taxon>Burkholderiaceae</taxon>
        <taxon>Limnobacter</taxon>
    </lineage>
</organism>
<dbReference type="Pfam" id="PF05190">
    <property type="entry name" value="MutS_IV"/>
    <property type="match status" value="1"/>
</dbReference>
<evidence type="ECO:0000256" key="6">
    <source>
        <dbReference type="ARBA" id="ARBA00023125"/>
    </source>
</evidence>
<evidence type="ECO:0000256" key="8">
    <source>
        <dbReference type="ARBA" id="ARBA00024647"/>
    </source>
</evidence>
<keyword evidence="4 9" id="KW-0227">DNA damage</keyword>
<dbReference type="SMART" id="SM00534">
    <property type="entry name" value="MUTSac"/>
    <property type="match status" value="1"/>
</dbReference>
<dbReference type="SMART" id="SM00533">
    <property type="entry name" value="MUTSd"/>
    <property type="match status" value="1"/>
</dbReference>
<evidence type="ECO:0000256" key="10">
    <source>
        <dbReference type="RuleBase" id="RU003756"/>
    </source>
</evidence>